<organism evidence="2 3">
    <name type="scientific">Triparma columacea</name>
    <dbReference type="NCBI Taxonomy" id="722753"/>
    <lineage>
        <taxon>Eukaryota</taxon>
        <taxon>Sar</taxon>
        <taxon>Stramenopiles</taxon>
        <taxon>Ochrophyta</taxon>
        <taxon>Bolidophyceae</taxon>
        <taxon>Parmales</taxon>
        <taxon>Triparmaceae</taxon>
        <taxon>Triparma</taxon>
    </lineage>
</organism>
<keyword evidence="3" id="KW-1185">Reference proteome</keyword>
<feature type="compositionally biased region" description="Basic and acidic residues" evidence="1">
    <location>
        <begin position="224"/>
        <end position="239"/>
    </location>
</feature>
<feature type="compositionally biased region" description="Low complexity" evidence="1">
    <location>
        <begin position="104"/>
        <end position="120"/>
    </location>
</feature>
<proteinExistence type="predicted"/>
<protein>
    <submittedName>
        <fullName evidence="2">Uncharacterized protein</fullName>
    </submittedName>
</protein>
<feature type="compositionally biased region" description="Polar residues" evidence="1">
    <location>
        <begin position="94"/>
        <end position="103"/>
    </location>
</feature>
<feature type="compositionally biased region" description="Low complexity" evidence="1">
    <location>
        <begin position="82"/>
        <end position="93"/>
    </location>
</feature>
<evidence type="ECO:0000256" key="1">
    <source>
        <dbReference type="SAM" id="MobiDB-lite"/>
    </source>
</evidence>
<dbReference type="OrthoDB" id="197956at2759"/>
<gene>
    <name evidence="2" type="ORF">TrCOL_g313</name>
</gene>
<reference evidence="3" key="1">
    <citation type="journal article" date="2023" name="Commun. Biol.">
        <title>Genome analysis of Parmales, the sister group of diatoms, reveals the evolutionary specialization of diatoms from phago-mixotrophs to photoautotrophs.</title>
        <authorList>
            <person name="Ban H."/>
            <person name="Sato S."/>
            <person name="Yoshikawa S."/>
            <person name="Yamada K."/>
            <person name="Nakamura Y."/>
            <person name="Ichinomiya M."/>
            <person name="Sato N."/>
            <person name="Blanc-Mathieu R."/>
            <person name="Endo H."/>
            <person name="Kuwata A."/>
            <person name="Ogata H."/>
        </authorList>
    </citation>
    <scope>NUCLEOTIDE SEQUENCE [LARGE SCALE GENOMIC DNA]</scope>
</reference>
<dbReference type="EMBL" id="BRYA01000290">
    <property type="protein sequence ID" value="GMI46264.1"/>
    <property type="molecule type" value="Genomic_DNA"/>
</dbReference>
<dbReference type="Proteomes" id="UP001165065">
    <property type="component" value="Unassembled WGS sequence"/>
</dbReference>
<evidence type="ECO:0000313" key="2">
    <source>
        <dbReference type="EMBL" id="GMI46264.1"/>
    </source>
</evidence>
<dbReference type="AlphaFoldDB" id="A0A9W7GJX9"/>
<sequence>MSESSEMSNIGPETDSYVERSDGEEDQGEEEWSEESSEDGSEEDEDEGGEESSALSGSAEEEEEGEGSEGEEEGEEEGEGSEGSSYTSQEESSLASTTATEARSTVASGSAPASASASLSGVESNSESVPASISEVVVEPSHTLAESESQVSLDYTASLEQQSQEITSSIVDAQPLMSVQPSTDKTASDLAVDTMVSLDLNRKVSSLYIKDKLRTLEGHARDVVEHKHEDEEQRRRESIVEEESSVVTVLGKAGGGKELSEEEAVRRLRKKKKYLDKQKALEEKEAKAKREKAAPEKSGKSPKNAKEGKSSPPEFLKNIFGKPKINLGIVTKAKRIAKKVQKRARGNGVHKTYRCRCEVLWKGELRWCWVVWKNGMLKGMETEKRKFRSNTGKTMYDWWVGGKLFGIDSLKLETNVTIIPHKFAKYGCKVGNSRGCAHLFFPSETLRNRFLKALQPNIRMQVPPRSMLDHVICCCCGADSDELKYLPAPSPSEMFLPAPFYMASKSVCSECHEENKETSRREVLANVVNPKRKVGDGTCHSQMKMWTHALPPQSALPKNAAIDSYIRETKSRCIDSGVMLPAVRVDLVSIGKKKAKADKRGVDGRIENVYEWRRRAEANFVAEKFTVKGLGEGDEGGG</sequence>
<accession>A0A9W7GJX9</accession>
<feature type="region of interest" description="Disordered" evidence="1">
    <location>
        <begin position="1"/>
        <end position="149"/>
    </location>
</feature>
<feature type="region of interest" description="Disordered" evidence="1">
    <location>
        <begin position="224"/>
        <end position="264"/>
    </location>
</feature>
<name>A0A9W7GJX9_9STRA</name>
<feature type="compositionally biased region" description="Acidic residues" evidence="1">
    <location>
        <begin position="59"/>
        <end position="80"/>
    </location>
</feature>
<feature type="region of interest" description="Disordered" evidence="1">
    <location>
        <begin position="279"/>
        <end position="316"/>
    </location>
</feature>
<comment type="caution">
    <text evidence="2">The sequence shown here is derived from an EMBL/GenBank/DDBJ whole genome shotgun (WGS) entry which is preliminary data.</text>
</comment>
<feature type="compositionally biased region" description="Polar residues" evidence="1">
    <location>
        <begin position="121"/>
        <end position="131"/>
    </location>
</feature>
<feature type="compositionally biased region" description="Acidic residues" evidence="1">
    <location>
        <begin position="22"/>
        <end position="50"/>
    </location>
</feature>
<evidence type="ECO:0000313" key="3">
    <source>
        <dbReference type="Proteomes" id="UP001165065"/>
    </source>
</evidence>
<feature type="compositionally biased region" description="Basic and acidic residues" evidence="1">
    <location>
        <begin position="279"/>
        <end position="309"/>
    </location>
</feature>